<dbReference type="OrthoDB" id="9795612at2"/>
<dbReference type="PANTHER" id="PTHR30093:SF45">
    <property type="entry name" value="TYPE II SECRETION SYSTEM CORE PROTEIN G"/>
    <property type="match status" value="1"/>
</dbReference>
<dbReference type="InterPro" id="IPR010054">
    <property type="entry name" value="Type2_sec_GspG"/>
</dbReference>
<dbReference type="NCBIfam" id="TIGR01710">
    <property type="entry name" value="typeII_sec_gspG"/>
    <property type="match status" value="1"/>
</dbReference>
<keyword evidence="6" id="KW-0997">Cell inner membrane</keyword>
<dbReference type="Proteomes" id="UP000886268">
    <property type="component" value="Unassembled WGS sequence"/>
</dbReference>
<name>A0A7C2ADB3_DESA2</name>
<proteinExistence type="inferred from homology"/>
<evidence type="ECO:0000313" key="14">
    <source>
        <dbReference type="EMBL" id="HEC67653.1"/>
    </source>
</evidence>
<keyword evidence="9 10" id="KW-0472">Membrane</keyword>
<dbReference type="RefSeq" id="WP_066066078.1">
    <property type="nucleotide sequence ID" value="NZ_CP013015.1"/>
</dbReference>
<protein>
    <recommendedName>
        <fullName evidence="3">Type II secretion system core protein G</fullName>
    </recommendedName>
</protein>
<evidence type="ECO:0000256" key="2">
    <source>
        <dbReference type="ARBA" id="ARBA00009984"/>
    </source>
</evidence>
<reference evidence="14" key="2">
    <citation type="journal article" date="2020" name="mSystems">
        <title>Genome- and Community-Level Interaction Insights into Carbon Utilization and Element Cycling Functions of Hydrothermarchaeota in Hydrothermal Sediment.</title>
        <authorList>
            <person name="Zhou Z."/>
            <person name="Liu Y."/>
            <person name="Xu W."/>
            <person name="Pan J."/>
            <person name="Luo Z.H."/>
            <person name="Li M."/>
        </authorList>
    </citation>
    <scope>NUCLEOTIDE SEQUENCE [LARGE SCALE GENOMIC DNA]</scope>
    <source>
        <strain evidence="14">HyVt-389</strain>
        <strain evidence="13">HyVt-45</strain>
    </source>
</reference>
<accession>A0A7C2ADB3</accession>
<dbReference type="InterPro" id="IPR012902">
    <property type="entry name" value="N_methyl_site"/>
</dbReference>
<sequence length="137" mass="15362">MKKKERGFTLIELLIVMIILGLLAALVGPRLFKKVGKAKQQAAKTQIELLGSALDTFRLDVGRYPTTEEGLEVLIKDPGIDKWDGPYLKKNKIPLDPWGRPYEYKCPGEHSEYDLYSLGADGQIGGEGENRDIVSWE</sequence>
<evidence type="ECO:0000256" key="8">
    <source>
        <dbReference type="ARBA" id="ARBA00022989"/>
    </source>
</evidence>
<dbReference type="EMBL" id="DRKW01000242">
    <property type="protein sequence ID" value="HEB74391.1"/>
    <property type="molecule type" value="Genomic_DNA"/>
</dbReference>
<comment type="similarity">
    <text evidence="2">Belongs to the GSP G family.</text>
</comment>
<keyword evidence="5" id="KW-0488">Methylation</keyword>
<dbReference type="InterPro" id="IPR013545">
    <property type="entry name" value="T2SS_protein-GspG_C"/>
</dbReference>
<organism evidence="14">
    <name type="scientific">Desulfofervidus auxilii</name>
    <dbReference type="NCBI Taxonomy" id="1621989"/>
    <lineage>
        <taxon>Bacteria</taxon>
        <taxon>Pseudomonadati</taxon>
        <taxon>Thermodesulfobacteriota</taxon>
        <taxon>Candidatus Desulfofervidia</taxon>
        <taxon>Candidatus Desulfofervidales</taxon>
        <taxon>Candidatus Desulfofervidaceae</taxon>
        <taxon>Candidatus Desulfofervidus</taxon>
    </lineage>
</organism>
<evidence type="ECO:0000259" key="11">
    <source>
        <dbReference type="Pfam" id="PF08334"/>
    </source>
</evidence>
<dbReference type="InterPro" id="IPR045584">
    <property type="entry name" value="Pilin-like"/>
</dbReference>
<dbReference type="EMBL" id="DRIH01000077">
    <property type="protein sequence ID" value="HEC67653.1"/>
    <property type="molecule type" value="Genomic_DNA"/>
</dbReference>
<dbReference type="Gene3D" id="3.30.700.10">
    <property type="entry name" value="Glycoprotein, Type 4 Pilin"/>
    <property type="match status" value="1"/>
</dbReference>
<gene>
    <name evidence="14" type="primary">gspG</name>
    <name evidence="14" type="ORF">ENI35_02400</name>
    <name evidence="13" type="ORF">ENJ03_04145</name>
    <name evidence="12" type="ORF">HS1_002450</name>
</gene>
<dbReference type="Proteomes" id="UP000885738">
    <property type="component" value="Unassembled WGS sequence"/>
</dbReference>
<reference evidence="12 15" key="1">
    <citation type="submission" date="2015-10" db="EMBL/GenBank/DDBJ databases">
        <title>Candidatus Desulfofervidus auxilii, a hydrogenotrophic sulfate-reducing bacterium involved in the thermophilic anaerobic oxidation of methane.</title>
        <authorList>
            <person name="Krukenberg V."/>
            <person name="Richter M."/>
            <person name="Wegener G."/>
        </authorList>
    </citation>
    <scope>NUCLEOTIDE SEQUENCE [LARGE SCALE GENOMIC DNA]</scope>
    <source>
        <strain evidence="12 15">HS1</strain>
    </source>
</reference>
<dbReference type="GO" id="GO:0015628">
    <property type="term" value="P:protein secretion by the type II secretion system"/>
    <property type="evidence" value="ECO:0007669"/>
    <property type="project" value="InterPro"/>
</dbReference>
<evidence type="ECO:0000256" key="5">
    <source>
        <dbReference type="ARBA" id="ARBA00022481"/>
    </source>
</evidence>
<dbReference type="KEGG" id="daw:HS1_002450"/>
<dbReference type="AlphaFoldDB" id="A0A7C2ADB3"/>
<evidence type="ECO:0000256" key="4">
    <source>
        <dbReference type="ARBA" id="ARBA00022475"/>
    </source>
</evidence>
<dbReference type="PANTHER" id="PTHR30093">
    <property type="entry name" value="GENERAL SECRETION PATHWAY PROTEIN G"/>
    <property type="match status" value="1"/>
</dbReference>
<dbReference type="Pfam" id="PF07963">
    <property type="entry name" value="N_methyl"/>
    <property type="match status" value="1"/>
</dbReference>
<evidence type="ECO:0000313" key="13">
    <source>
        <dbReference type="EMBL" id="HEB74391.1"/>
    </source>
</evidence>
<dbReference type="EMBL" id="CP013015">
    <property type="protein sequence ID" value="AMM42232.1"/>
    <property type="molecule type" value="Genomic_DNA"/>
</dbReference>
<keyword evidence="4" id="KW-1003">Cell membrane</keyword>
<feature type="transmembrane region" description="Helical" evidence="10">
    <location>
        <begin position="7"/>
        <end position="27"/>
    </location>
</feature>
<keyword evidence="7 10" id="KW-0812">Transmembrane</keyword>
<evidence type="ECO:0000256" key="6">
    <source>
        <dbReference type="ARBA" id="ARBA00022519"/>
    </source>
</evidence>
<dbReference type="GO" id="GO:0015627">
    <property type="term" value="C:type II protein secretion system complex"/>
    <property type="evidence" value="ECO:0007669"/>
    <property type="project" value="InterPro"/>
</dbReference>
<feature type="domain" description="Type II secretion system protein GspG C-terminal" evidence="11">
    <location>
        <begin position="30"/>
        <end position="136"/>
    </location>
</feature>
<dbReference type="GO" id="GO:0005886">
    <property type="term" value="C:plasma membrane"/>
    <property type="evidence" value="ECO:0007669"/>
    <property type="project" value="UniProtKB-SubCell"/>
</dbReference>
<dbReference type="PRINTS" id="PR00813">
    <property type="entry name" value="BCTERIALGSPG"/>
</dbReference>
<evidence type="ECO:0000256" key="9">
    <source>
        <dbReference type="ARBA" id="ARBA00023136"/>
    </source>
</evidence>
<dbReference type="InterPro" id="IPR000983">
    <property type="entry name" value="Bac_GSPG_pilin"/>
</dbReference>
<evidence type="ECO:0000256" key="10">
    <source>
        <dbReference type="SAM" id="Phobius"/>
    </source>
</evidence>
<dbReference type="PROSITE" id="PS00409">
    <property type="entry name" value="PROKAR_NTER_METHYL"/>
    <property type="match status" value="1"/>
</dbReference>
<evidence type="ECO:0000256" key="7">
    <source>
        <dbReference type="ARBA" id="ARBA00022692"/>
    </source>
</evidence>
<keyword evidence="8 10" id="KW-1133">Transmembrane helix</keyword>
<evidence type="ECO:0000313" key="12">
    <source>
        <dbReference type="EMBL" id="AMM42232.1"/>
    </source>
</evidence>
<dbReference type="Proteomes" id="UP000070560">
    <property type="component" value="Chromosome"/>
</dbReference>
<dbReference type="NCBIfam" id="TIGR02532">
    <property type="entry name" value="IV_pilin_GFxxxE"/>
    <property type="match status" value="1"/>
</dbReference>
<evidence type="ECO:0000313" key="15">
    <source>
        <dbReference type="Proteomes" id="UP000070560"/>
    </source>
</evidence>
<evidence type="ECO:0000256" key="1">
    <source>
        <dbReference type="ARBA" id="ARBA00004377"/>
    </source>
</evidence>
<comment type="subcellular location">
    <subcellularLocation>
        <location evidence="1">Cell inner membrane</location>
        <topology evidence="1">Single-pass membrane protein</topology>
    </subcellularLocation>
</comment>
<dbReference type="Pfam" id="PF08334">
    <property type="entry name" value="T2SSG"/>
    <property type="match status" value="1"/>
</dbReference>
<dbReference type="SUPFAM" id="SSF54523">
    <property type="entry name" value="Pili subunits"/>
    <property type="match status" value="1"/>
</dbReference>
<keyword evidence="15" id="KW-1185">Reference proteome</keyword>
<evidence type="ECO:0000256" key="3">
    <source>
        <dbReference type="ARBA" id="ARBA00020042"/>
    </source>
</evidence>